<dbReference type="PANTHER" id="PTHR23231">
    <property type="entry name" value="GERM CELL-LESS PROTEIN"/>
    <property type="match status" value="1"/>
</dbReference>
<organism evidence="4 5">
    <name type="scientific">Oryctolagus cuniculus</name>
    <name type="common">Rabbit</name>
    <dbReference type="NCBI Taxonomy" id="9986"/>
    <lineage>
        <taxon>Eukaryota</taxon>
        <taxon>Metazoa</taxon>
        <taxon>Chordata</taxon>
        <taxon>Craniata</taxon>
        <taxon>Vertebrata</taxon>
        <taxon>Euteleostomi</taxon>
        <taxon>Mammalia</taxon>
        <taxon>Eutheria</taxon>
        <taxon>Euarchontoglires</taxon>
        <taxon>Glires</taxon>
        <taxon>Lagomorpha</taxon>
        <taxon>Leporidae</taxon>
        <taxon>Oryctolagus</taxon>
    </lineage>
</organism>
<protein>
    <recommendedName>
        <fullName evidence="3">BTB domain-containing protein</fullName>
    </recommendedName>
</protein>
<feature type="compositionally biased region" description="Polar residues" evidence="2">
    <location>
        <begin position="1"/>
        <end position="17"/>
    </location>
</feature>
<dbReference type="SUPFAM" id="SSF54695">
    <property type="entry name" value="POZ domain"/>
    <property type="match status" value="1"/>
</dbReference>
<dbReference type="CDD" id="cd18495">
    <property type="entry name" value="BACK_GCL"/>
    <property type="match status" value="1"/>
</dbReference>
<evidence type="ECO:0000259" key="3">
    <source>
        <dbReference type="PROSITE" id="PS50097"/>
    </source>
</evidence>
<keyword evidence="1" id="KW-0217">Developmental protein</keyword>
<reference evidence="4 5" key="1">
    <citation type="journal article" date="2011" name="Nature">
        <title>A high-resolution map of human evolutionary constraint using 29 mammals.</title>
        <authorList>
            <person name="Lindblad-Toh K."/>
            <person name="Garber M."/>
            <person name="Zuk O."/>
            <person name="Lin M.F."/>
            <person name="Parker B.J."/>
            <person name="Washietl S."/>
            <person name="Kheradpour P."/>
            <person name="Ernst J."/>
            <person name="Jordan G."/>
            <person name="Mauceli E."/>
            <person name="Ward L.D."/>
            <person name="Lowe C.B."/>
            <person name="Holloway A.K."/>
            <person name="Clamp M."/>
            <person name="Gnerre S."/>
            <person name="Alfoldi J."/>
            <person name="Beal K."/>
            <person name="Chang J."/>
            <person name="Clawson H."/>
            <person name="Cuff J."/>
            <person name="Di Palma F."/>
            <person name="Fitzgerald S."/>
            <person name="Flicek P."/>
            <person name="Guttman M."/>
            <person name="Hubisz M.J."/>
            <person name="Jaffe D.B."/>
            <person name="Jungreis I."/>
            <person name="Kent W.J."/>
            <person name="Kostka D."/>
            <person name="Lara M."/>
            <person name="Martins A.L."/>
            <person name="Massingham T."/>
            <person name="Moltke I."/>
            <person name="Raney B.J."/>
            <person name="Rasmussen M.D."/>
            <person name="Robinson J."/>
            <person name="Stark A."/>
            <person name="Vilella A.J."/>
            <person name="Wen J."/>
            <person name="Xie X."/>
            <person name="Zody M.C."/>
            <person name="Baldwin J."/>
            <person name="Bloom T."/>
            <person name="Chin C.W."/>
            <person name="Heiman D."/>
            <person name="Nicol R."/>
            <person name="Nusbaum C."/>
            <person name="Young S."/>
            <person name="Wilkinson J."/>
            <person name="Worley K.C."/>
            <person name="Kovar C.L."/>
            <person name="Muzny D.M."/>
            <person name="Gibbs R.A."/>
            <person name="Cree A."/>
            <person name="Dihn H.H."/>
            <person name="Fowler G."/>
            <person name="Jhangiani S."/>
            <person name="Joshi V."/>
            <person name="Lee S."/>
            <person name="Lewis L.R."/>
            <person name="Nazareth L.V."/>
            <person name="Okwuonu G."/>
            <person name="Santibanez J."/>
            <person name="Warren W.C."/>
            <person name="Mardis E.R."/>
            <person name="Weinstock G.M."/>
            <person name="Wilson R.K."/>
            <person name="Delehaunty K."/>
            <person name="Dooling D."/>
            <person name="Fronik C."/>
            <person name="Fulton L."/>
            <person name="Fulton B."/>
            <person name="Graves T."/>
            <person name="Minx P."/>
            <person name="Sodergren E."/>
            <person name="Birney E."/>
            <person name="Margulies E.H."/>
            <person name="Herrero J."/>
            <person name="Green E.D."/>
            <person name="Haussler D."/>
            <person name="Siepel A."/>
            <person name="Goldman N."/>
            <person name="Pollard K.S."/>
            <person name="Pedersen J.S."/>
            <person name="Lander E.S."/>
            <person name="Kellis M."/>
        </authorList>
    </citation>
    <scope>NUCLEOTIDE SEQUENCE [LARGE SCALE GENOMIC DNA]</scope>
    <source>
        <strain evidence="4 5">Thorbecke inbred</strain>
    </source>
</reference>
<dbReference type="PROSITE" id="PS50097">
    <property type="entry name" value="BTB"/>
    <property type="match status" value="1"/>
</dbReference>
<feature type="domain" description="BTB" evidence="3">
    <location>
        <begin position="91"/>
        <end position="161"/>
    </location>
</feature>
<sequence>MGQLSSHILQWRETQTVDPEPPEEQAGPSYICGSRKRKRGSGPSLGPMSETHRSLNQGTNLHEVSNTRYGKKAKIISNCAYRRLFLNGETSDIKIRALGKVWCLHKMFLQQSGYFANIIRDCWEESQNDIIELDICDQNIDVQSLHFVLGSLYRDEYISIEPLQIPGVLAVAYLLQLEDLIQQCDETMKETISAKTVCRYYAAAETYGLDSVKQTCFEWLLHNLMTQPSVELYKEIDIELMNLLISSPNLLVMQKEMDVYTTLKEWVFLRFNPAWKGSMKHLLVTANNWLSKYSEQVDNITFLETNEGIIFQPVFKTLRFQHIICDLAATKVIERDNLIPSEWLSTVYKKKWLSFLRAQQCREIGPRHINKAELEGYSMRCGKRIVKDGRYSWKWSGYNFGFPLHVIFTSHYIIFKQNTFRQLCEGSACTQCIRNIAFRLTLAYFDSSGNLSFSKTTGYKILTFEKDEEQVVMNLDSVVLNFPLYIFCNFLFILVHPEKNSEK</sequence>
<dbReference type="SMART" id="SM00225">
    <property type="entry name" value="BTB"/>
    <property type="match status" value="1"/>
</dbReference>
<dbReference type="Gene3D" id="3.30.710.10">
    <property type="entry name" value="Potassium Channel Kv1.1, Chain A"/>
    <property type="match status" value="1"/>
</dbReference>
<evidence type="ECO:0000313" key="4">
    <source>
        <dbReference type="Ensembl" id="ENSOCUP00000016374.2"/>
    </source>
</evidence>
<dbReference type="Proteomes" id="UP000001811">
    <property type="component" value="Chromosome X"/>
</dbReference>
<dbReference type="GeneTree" id="ENSGT00940000163246"/>
<evidence type="ECO:0000313" key="5">
    <source>
        <dbReference type="Proteomes" id="UP000001811"/>
    </source>
</evidence>
<dbReference type="FunCoup" id="G1THG3">
    <property type="interactions" value="3"/>
</dbReference>
<dbReference type="InterPro" id="IPR000210">
    <property type="entry name" value="BTB/POZ_dom"/>
</dbReference>
<dbReference type="InParanoid" id="G1THG3"/>
<keyword evidence="5" id="KW-1185">Reference proteome</keyword>
<reference evidence="4" key="3">
    <citation type="submission" date="2025-09" db="UniProtKB">
        <authorList>
            <consortium name="Ensembl"/>
        </authorList>
    </citation>
    <scope>IDENTIFICATION</scope>
    <source>
        <strain evidence="4">Thorbecke</strain>
    </source>
</reference>
<dbReference type="GO" id="GO:0005634">
    <property type="term" value="C:nucleus"/>
    <property type="evidence" value="ECO:0007669"/>
    <property type="project" value="TreeGrafter"/>
</dbReference>
<name>G1THG3_RABIT</name>
<evidence type="ECO:0000256" key="1">
    <source>
        <dbReference type="ARBA" id="ARBA00022473"/>
    </source>
</evidence>
<dbReference type="HOGENOM" id="CLU_025961_2_0_1"/>
<dbReference type="PaxDb" id="9986-ENSOCUP00000016374"/>
<dbReference type="Ensembl" id="ENSOCUT00000003503.4">
    <property type="protein sequence ID" value="ENSOCUP00000016374.2"/>
    <property type="gene ID" value="ENSOCUG00000003502.4"/>
</dbReference>
<dbReference type="InterPro" id="IPR043380">
    <property type="entry name" value="Gcl-like"/>
</dbReference>
<dbReference type="eggNOG" id="KOG4682">
    <property type="taxonomic scope" value="Eukaryota"/>
</dbReference>
<proteinExistence type="predicted"/>
<accession>G1THG3</accession>
<dbReference type="EMBL" id="AAGW02057505">
    <property type="status" value="NOT_ANNOTATED_CDS"/>
    <property type="molecule type" value="Genomic_DNA"/>
</dbReference>
<reference evidence="4" key="2">
    <citation type="submission" date="2025-08" db="UniProtKB">
        <authorList>
            <consortium name="Ensembl"/>
        </authorList>
    </citation>
    <scope>IDENTIFICATION</scope>
    <source>
        <strain evidence="4">Thorbecke</strain>
    </source>
</reference>
<dbReference type="AlphaFoldDB" id="G1THG3"/>
<dbReference type="GO" id="GO:0007281">
    <property type="term" value="P:germ cell development"/>
    <property type="evidence" value="ECO:0007669"/>
    <property type="project" value="InterPro"/>
</dbReference>
<dbReference type="Pfam" id="PF00651">
    <property type="entry name" value="BTB"/>
    <property type="match status" value="1"/>
</dbReference>
<dbReference type="Bgee" id="ENSOCUG00000003502">
    <property type="expression patterns" value="Expressed in testis"/>
</dbReference>
<evidence type="ECO:0000256" key="2">
    <source>
        <dbReference type="SAM" id="MobiDB-lite"/>
    </source>
</evidence>
<dbReference type="InterPro" id="IPR011333">
    <property type="entry name" value="SKP1/BTB/POZ_sf"/>
</dbReference>
<feature type="region of interest" description="Disordered" evidence="2">
    <location>
        <begin position="1"/>
        <end position="61"/>
    </location>
</feature>
<dbReference type="PANTHER" id="PTHR23231:SF3">
    <property type="entry name" value="BTB DOMAIN CONTAINING 35, FAMILY MEMBER 10-RELATED"/>
    <property type="match status" value="1"/>
</dbReference>